<gene>
    <name evidence="2" type="ORF">GCM10022223_37470</name>
</gene>
<proteinExistence type="predicted"/>
<evidence type="ECO:0000313" key="2">
    <source>
        <dbReference type="EMBL" id="GAA3617374.1"/>
    </source>
</evidence>
<name>A0ABP6ZQR0_9ACTN</name>
<protein>
    <submittedName>
        <fullName evidence="2">Uncharacterized protein</fullName>
    </submittedName>
</protein>
<feature type="region of interest" description="Disordered" evidence="1">
    <location>
        <begin position="1"/>
        <end position="41"/>
    </location>
</feature>
<accession>A0ABP6ZQR0</accession>
<dbReference type="Proteomes" id="UP001501074">
    <property type="component" value="Unassembled WGS sequence"/>
</dbReference>
<keyword evidence="3" id="KW-1185">Reference proteome</keyword>
<sequence>MQWAIGPTGCSGPSDPPDPPDPPDPRDPRDPREPATQTDPLRNVYTWYIRYRMYQVYTLLAHPHQNPPACVDEAGLIGISLPAQVPRSSVEAPPTRTSQGTSRARHEHVPGRRAPGSSTDCFTCPP</sequence>
<evidence type="ECO:0000313" key="3">
    <source>
        <dbReference type="Proteomes" id="UP001501074"/>
    </source>
</evidence>
<dbReference type="EMBL" id="BAAAZO010000006">
    <property type="protein sequence ID" value="GAA3617374.1"/>
    <property type="molecule type" value="Genomic_DNA"/>
</dbReference>
<feature type="compositionally biased region" description="Polar residues" evidence="1">
    <location>
        <begin position="116"/>
        <end position="126"/>
    </location>
</feature>
<feature type="compositionally biased region" description="Basic and acidic residues" evidence="1">
    <location>
        <begin position="23"/>
        <end position="33"/>
    </location>
</feature>
<comment type="caution">
    <text evidence="2">The sequence shown here is derived from an EMBL/GenBank/DDBJ whole genome shotgun (WGS) entry which is preliminary data.</text>
</comment>
<reference evidence="3" key="1">
    <citation type="journal article" date="2019" name="Int. J. Syst. Evol. Microbiol.">
        <title>The Global Catalogue of Microorganisms (GCM) 10K type strain sequencing project: providing services to taxonomists for standard genome sequencing and annotation.</title>
        <authorList>
            <consortium name="The Broad Institute Genomics Platform"/>
            <consortium name="The Broad Institute Genome Sequencing Center for Infectious Disease"/>
            <person name="Wu L."/>
            <person name="Ma J."/>
        </authorList>
    </citation>
    <scope>NUCLEOTIDE SEQUENCE [LARGE SCALE GENOMIC DNA]</scope>
    <source>
        <strain evidence="3">JCM 16902</strain>
    </source>
</reference>
<organism evidence="2 3">
    <name type="scientific">Kineosporia mesophila</name>
    <dbReference type="NCBI Taxonomy" id="566012"/>
    <lineage>
        <taxon>Bacteria</taxon>
        <taxon>Bacillati</taxon>
        <taxon>Actinomycetota</taxon>
        <taxon>Actinomycetes</taxon>
        <taxon>Kineosporiales</taxon>
        <taxon>Kineosporiaceae</taxon>
        <taxon>Kineosporia</taxon>
    </lineage>
</organism>
<feature type="region of interest" description="Disordered" evidence="1">
    <location>
        <begin position="83"/>
        <end position="126"/>
    </location>
</feature>
<evidence type="ECO:0000256" key="1">
    <source>
        <dbReference type="SAM" id="MobiDB-lite"/>
    </source>
</evidence>